<protein>
    <submittedName>
        <fullName evidence="1">Uncharacterized protein</fullName>
    </submittedName>
</protein>
<proteinExistence type="predicted"/>
<keyword evidence="2" id="KW-1185">Reference proteome</keyword>
<dbReference type="Proteomes" id="UP001311232">
    <property type="component" value="Unassembled WGS sequence"/>
</dbReference>
<dbReference type="EMBL" id="JAHHUM010000905">
    <property type="protein sequence ID" value="KAK5616113.1"/>
    <property type="molecule type" value="Genomic_DNA"/>
</dbReference>
<comment type="caution">
    <text evidence="1">The sequence shown here is derived from an EMBL/GenBank/DDBJ whole genome shotgun (WGS) entry which is preliminary data.</text>
</comment>
<dbReference type="AlphaFoldDB" id="A0AAV9S503"/>
<evidence type="ECO:0000313" key="1">
    <source>
        <dbReference type="EMBL" id="KAK5616113.1"/>
    </source>
</evidence>
<evidence type="ECO:0000313" key="2">
    <source>
        <dbReference type="Proteomes" id="UP001311232"/>
    </source>
</evidence>
<name>A0AAV9S503_9TELE</name>
<organism evidence="1 2">
    <name type="scientific">Crenichthys baileyi</name>
    <name type="common">White River springfish</name>
    <dbReference type="NCBI Taxonomy" id="28760"/>
    <lineage>
        <taxon>Eukaryota</taxon>
        <taxon>Metazoa</taxon>
        <taxon>Chordata</taxon>
        <taxon>Craniata</taxon>
        <taxon>Vertebrata</taxon>
        <taxon>Euteleostomi</taxon>
        <taxon>Actinopterygii</taxon>
        <taxon>Neopterygii</taxon>
        <taxon>Teleostei</taxon>
        <taxon>Neoteleostei</taxon>
        <taxon>Acanthomorphata</taxon>
        <taxon>Ovalentaria</taxon>
        <taxon>Atherinomorphae</taxon>
        <taxon>Cyprinodontiformes</taxon>
        <taxon>Goodeidae</taxon>
        <taxon>Crenichthys</taxon>
    </lineage>
</organism>
<reference evidence="1 2" key="1">
    <citation type="submission" date="2021-06" db="EMBL/GenBank/DDBJ databases">
        <authorList>
            <person name="Palmer J.M."/>
        </authorList>
    </citation>
    <scope>NUCLEOTIDE SEQUENCE [LARGE SCALE GENOMIC DNA]</scope>
    <source>
        <strain evidence="1 2">MEX-2019</strain>
        <tissue evidence="1">Muscle</tissue>
    </source>
</reference>
<accession>A0AAV9S503</accession>
<gene>
    <name evidence="1" type="ORF">CRENBAI_017367</name>
</gene>
<sequence>MSGHSRVRGAWLYGLHRHRPSTGTSRRGKPAVFREFSSLAKRAYSSVKSWASLFHETMKALTTASSTQVNTSTGVDCSSLARLADLMLSLRGQHEWAGRSVTGNAVGKPLFGGTLSEHKSASVSHSLSKMMTMLISDGKELFTVKRFLSEVTGWPRAALQLECERATGPP</sequence>